<keyword evidence="2" id="KW-0812">Transmembrane</keyword>
<keyword evidence="2" id="KW-0472">Membrane</keyword>
<dbReference type="PANTHER" id="PTHR42024">
    <property type="entry name" value="AMINO ACID PERMEASE_ SLC12A DOMAIN-CONTAINING PROTEIN"/>
    <property type="match status" value="1"/>
</dbReference>
<feature type="region of interest" description="Disordered" evidence="1">
    <location>
        <begin position="1"/>
        <end position="134"/>
    </location>
</feature>
<evidence type="ECO:0000256" key="2">
    <source>
        <dbReference type="SAM" id="Phobius"/>
    </source>
</evidence>
<feature type="compositionally biased region" description="Basic and acidic residues" evidence="1">
    <location>
        <begin position="55"/>
        <end position="80"/>
    </location>
</feature>
<evidence type="ECO:0000313" key="3">
    <source>
        <dbReference type="EMBL" id="QSZ34992.1"/>
    </source>
</evidence>
<evidence type="ECO:0000313" key="4">
    <source>
        <dbReference type="Proteomes" id="UP000672032"/>
    </source>
</evidence>
<dbReference type="PANTHER" id="PTHR42024:SF1">
    <property type="entry name" value="AMINO ACID PERMEASE_ SLC12A DOMAIN-CONTAINING PROTEIN"/>
    <property type="match status" value="1"/>
</dbReference>
<protein>
    <submittedName>
        <fullName evidence="3">Uncharacterized protein</fullName>
    </submittedName>
</protein>
<feature type="transmembrane region" description="Helical" evidence="2">
    <location>
        <begin position="371"/>
        <end position="395"/>
    </location>
</feature>
<feature type="transmembrane region" description="Helical" evidence="2">
    <location>
        <begin position="239"/>
        <end position="259"/>
    </location>
</feature>
<feature type="compositionally biased region" description="Polar residues" evidence="1">
    <location>
        <begin position="15"/>
        <end position="26"/>
    </location>
</feature>
<reference evidence="3" key="1">
    <citation type="submission" date="2020-10" db="EMBL/GenBank/DDBJ databases">
        <title>Genome Sequence of Monilinia vaccinii-corymbosi Sheds Light on Mummy Berry Disease Infection of Blueberry and Mating Type.</title>
        <authorList>
            <person name="Yow A.G."/>
            <person name="Zhang Y."/>
            <person name="Bansal K."/>
            <person name="Eacker S.M."/>
            <person name="Sullivan S."/>
            <person name="Liachko I."/>
            <person name="Cubeta M.A."/>
            <person name="Rollins J.A."/>
            <person name="Ashrafi H."/>
        </authorList>
    </citation>
    <scope>NUCLEOTIDE SEQUENCE</scope>
    <source>
        <strain evidence="3">RL-1</strain>
    </source>
</reference>
<feature type="transmembrane region" description="Helical" evidence="2">
    <location>
        <begin position="265"/>
        <end position="287"/>
    </location>
</feature>
<dbReference type="OrthoDB" id="4838853at2759"/>
<gene>
    <name evidence="3" type="ORF">DSL72_007854</name>
</gene>
<keyword evidence="2" id="KW-1133">Transmembrane helix</keyword>
<dbReference type="Proteomes" id="UP000672032">
    <property type="component" value="Chromosome 5"/>
</dbReference>
<dbReference type="EMBL" id="CP063409">
    <property type="protein sequence ID" value="QSZ34992.1"/>
    <property type="molecule type" value="Genomic_DNA"/>
</dbReference>
<feature type="compositionally biased region" description="Polar residues" evidence="1">
    <location>
        <begin position="94"/>
        <end position="108"/>
    </location>
</feature>
<sequence length="413" mass="46244">MSSTAAGVNDGSGAPQPSSVIATGQDHNGILPTIGEAGKKGEGRPLTPGSNIEVTRSEAPRGPENHEGPNIDHTAPHDNTMENTPPNIPAPETTADNGNAISNTTHLSSDSDDATINALPQPQPYEKLAQKNPKPTDHLSITIGPAVILAFDIVIPCIIYYIWFDIHRSRWANSCKAYPKNKCPLEKPEYDRDILGYAVICFGFGELYILIVRVWRLFKYRDLCAPLLSRSRWELDATSWVYGVAMIMALIPFVVGSSLEIPQLYLYSPAFLMSFLGIVMVVSLIPFKIPIGINSHARGSTIRPFIYYAAEDFIAVDGLQDREFRIRYNARYDSSLGFRRMFFYLTLWWIFGVLVYLGCLSAVIWSLEFHYAFGLSLGVLFSYLVTWALTSYYWVGLVMKKERRAHEERVAKC</sequence>
<dbReference type="AlphaFoldDB" id="A0A8A3PI98"/>
<feature type="transmembrane region" description="Helical" evidence="2">
    <location>
        <begin position="139"/>
        <end position="163"/>
    </location>
</feature>
<proteinExistence type="predicted"/>
<accession>A0A8A3PI98</accession>
<evidence type="ECO:0000256" key="1">
    <source>
        <dbReference type="SAM" id="MobiDB-lite"/>
    </source>
</evidence>
<feature type="transmembrane region" description="Helical" evidence="2">
    <location>
        <begin position="194"/>
        <end position="218"/>
    </location>
</feature>
<organism evidence="3 4">
    <name type="scientific">Monilinia vaccinii-corymbosi</name>
    <dbReference type="NCBI Taxonomy" id="61207"/>
    <lineage>
        <taxon>Eukaryota</taxon>
        <taxon>Fungi</taxon>
        <taxon>Dikarya</taxon>
        <taxon>Ascomycota</taxon>
        <taxon>Pezizomycotina</taxon>
        <taxon>Leotiomycetes</taxon>
        <taxon>Helotiales</taxon>
        <taxon>Sclerotiniaceae</taxon>
        <taxon>Monilinia</taxon>
    </lineage>
</organism>
<feature type="transmembrane region" description="Helical" evidence="2">
    <location>
        <begin position="341"/>
        <end position="365"/>
    </location>
</feature>
<name>A0A8A3PI98_9HELO</name>
<keyword evidence="4" id="KW-1185">Reference proteome</keyword>